<proteinExistence type="predicted"/>
<dbReference type="InterPro" id="IPR046528">
    <property type="entry name" value="DUF6593"/>
</dbReference>
<dbReference type="EMBL" id="CAJMWY010000412">
    <property type="protein sequence ID" value="CAE6432580.1"/>
    <property type="molecule type" value="Genomic_DNA"/>
</dbReference>
<sequence length="164" mass="18424">MATYTFSRDSPRNTVLTDADGNIAYKISSPFAFKNFTTTITRANESDVVAVIHWSLLNKDKITMNGVTQNINDVFPRSKKLGTSRVYTTAAGEQFKWKYTTRLYCVSKPSDLNIATFYQSILSGIGGRRSTLDINQSALHLSDILVATWVIMQKEWEEYSASTS</sequence>
<reference evidence="2" key="1">
    <citation type="submission" date="2021-01" db="EMBL/GenBank/DDBJ databases">
        <authorList>
            <person name="Kaushik A."/>
        </authorList>
    </citation>
    <scope>NUCLEOTIDE SEQUENCE</scope>
    <source>
        <strain evidence="3">AG4-R118</strain>
        <strain evidence="2">AG4-RS23</strain>
    </source>
</reference>
<dbReference type="Pfam" id="PF20236">
    <property type="entry name" value="DUF6593"/>
    <property type="match status" value="1"/>
</dbReference>
<dbReference type="Proteomes" id="UP000663861">
    <property type="component" value="Unassembled WGS sequence"/>
</dbReference>
<evidence type="ECO:0000313" key="4">
    <source>
        <dbReference type="Proteomes" id="UP000663861"/>
    </source>
</evidence>
<evidence type="ECO:0000313" key="3">
    <source>
        <dbReference type="EMBL" id="CAE6451618.1"/>
    </source>
</evidence>
<feature type="domain" description="DUF6593" evidence="1">
    <location>
        <begin position="9"/>
        <end position="157"/>
    </location>
</feature>
<dbReference type="EMBL" id="CAJMWX010001041">
    <property type="protein sequence ID" value="CAE6451618.1"/>
    <property type="molecule type" value="Genomic_DNA"/>
</dbReference>
<name>A0A8H2XQ20_9AGAM</name>
<evidence type="ECO:0000259" key="1">
    <source>
        <dbReference type="Pfam" id="PF20236"/>
    </source>
</evidence>
<evidence type="ECO:0000313" key="2">
    <source>
        <dbReference type="EMBL" id="CAE6432580.1"/>
    </source>
</evidence>
<protein>
    <recommendedName>
        <fullName evidence="1">DUF6593 domain-containing protein</fullName>
    </recommendedName>
</protein>
<accession>A0A8H2XQ20</accession>
<comment type="caution">
    <text evidence="2">The sequence shown here is derived from an EMBL/GenBank/DDBJ whole genome shotgun (WGS) entry which is preliminary data.</text>
</comment>
<gene>
    <name evidence="2" type="ORF">RDB_LOCUS27614</name>
    <name evidence="3" type="ORF">RDB_LOCUS69971</name>
</gene>
<organism evidence="2 4">
    <name type="scientific">Rhizoctonia solani</name>
    <dbReference type="NCBI Taxonomy" id="456999"/>
    <lineage>
        <taxon>Eukaryota</taxon>
        <taxon>Fungi</taxon>
        <taxon>Dikarya</taxon>
        <taxon>Basidiomycota</taxon>
        <taxon>Agaricomycotina</taxon>
        <taxon>Agaricomycetes</taxon>
        <taxon>Cantharellales</taxon>
        <taxon>Ceratobasidiaceae</taxon>
        <taxon>Rhizoctonia</taxon>
    </lineage>
</organism>
<dbReference type="Proteomes" id="UP000663888">
    <property type="component" value="Unassembled WGS sequence"/>
</dbReference>
<dbReference type="AlphaFoldDB" id="A0A8H2XQ20"/>